<dbReference type="EMBL" id="AP026933">
    <property type="protein sequence ID" value="BDT02476.1"/>
    <property type="molecule type" value="Genomic_DNA"/>
</dbReference>
<evidence type="ECO:0000313" key="2">
    <source>
        <dbReference type="Proteomes" id="UP001163387"/>
    </source>
</evidence>
<gene>
    <name evidence="1" type="ORF">SHM_01220</name>
</gene>
<sequence length="101" mass="12147">MSRNIAVAIENLVNSKIVEEWVFLFEQKLEKEKLRNSEYMKLHSKDIFFKYMFFDEDQKLEEIEKAEKNKAFLPLCTILILSHKCWEKPIYGLLPTFLNQT</sequence>
<proteinExistence type="predicted"/>
<protein>
    <submittedName>
        <fullName evidence="1">Uncharacterized protein</fullName>
    </submittedName>
</protein>
<keyword evidence="2" id="KW-1185">Reference proteome</keyword>
<evidence type="ECO:0000313" key="1">
    <source>
        <dbReference type="EMBL" id="BDT02476.1"/>
    </source>
</evidence>
<accession>A0ABN6SUS6</accession>
<dbReference type="RefSeq" id="WP_281748829.1">
    <property type="nucleotide sequence ID" value="NZ_AP026933.1"/>
</dbReference>
<reference evidence="1 2" key="1">
    <citation type="journal article" date="2022" name="Front. Microbiol.">
        <title>Male-killing mechanisms vary between Spiroplasma species.</title>
        <authorList>
            <person name="Arai H."/>
            <person name="Inoue M."/>
            <person name="Kageyama D."/>
        </authorList>
    </citation>
    <scope>NUCLEOTIDE SEQUENCE [LARGE SCALE GENOMIC DNA]</scope>
    <source>
        <strain evidence="2">sHm</strain>
    </source>
</reference>
<dbReference type="Proteomes" id="UP001163387">
    <property type="component" value="Chromosome"/>
</dbReference>
<name>A0ABN6SUS6_9MOLU</name>
<organism evidence="1 2">
    <name type="scientific">Spiroplasma ixodetis</name>
    <dbReference type="NCBI Taxonomy" id="2141"/>
    <lineage>
        <taxon>Bacteria</taxon>
        <taxon>Bacillati</taxon>
        <taxon>Mycoplasmatota</taxon>
        <taxon>Mollicutes</taxon>
        <taxon>Entomoplasmatales</taxon>
        <taxon>Spiroplasmataceae</taxon>
        <taxon>Spiroplasma</taxon>
    </lineage>
</organism>